<keyword evidence="3" id="KW-1185">Reference proteome</keyword>
<organism evidence="2 3">
    <name type="scientific">Cyclotella cryptica</name>
    <dbReference type="NCBI Taxonomy" id="29204"/>
    <lineage>
        <taxon>Eukaryota</taxon>
        <taxon>Sar</taxon>
        <taxon>Stramenopiles</taxon>
        <taxon>Ochrophyta</taxon>
        <taxon>Bacillariophyta</taxon>
        <taxon>Coscinodiscophyceae</taxon>
        <taxon>Thalassiosirophycidae</taxon>
        <taxon>Stephanodiscales</taxon>
        <taxon>Stephanodiscaceae</taxon>
        <taxon>Cyclotella</taxon>
    </lineage>
</organism>
<protein>
    <recommendedName>
        <fullName evidence="4">CST complex subunit CTC1</fullName>
    </recommendedName>
</protein>
<accession>A0ABD3NUX7</accession>
<evidence type="ECO:0008006" key="4">
    <source>
        <dbReference type="Google" id="ProtNLM"/>
    </source>
</evidence>
<comment type="caution">
    <text evidence="2">The sequence shown here is derived from an EMBL/GenBank/DDBJ whole genome shotgun (WGS) entry which is preliminary data.</text>
</comment>
<dbReference type="EMBL" id="JABMIG020000398">
    <property type="protein sequence ID" value="KAL3779243.1"/>
    <property type="molecule type" value="Genomic_DNA"/>
</dbReference>
<dbReference type="Proteomes" id="UP001516023">
    <property type="component" value="Unassembled WGS sequence"/>
</dbReference>
<feature type="region of interest" description="Disordered" evidence="1">
    <location>
        <begin position="24"/>
        <end position="45"/>
    </location>
</feature>
<evidence type="ECO:0000313" key="2">
    <source>
        <dbReference type="EMBL" id="KAL3779243.1"/>
    </source>
</evidence>
<sequence length="1391" mass="154814">MDMSCAHFLVGRIHHVISSKSNAFADERPSNKRPRHWETGNTDSPLRESISAANEDYRRLKGFILECEESSQNLSFHSLFGILFHLVIPLPLIKDACHAAATRKIVHISQYSLIRYRHDGRGELIFDSRESKIASYETEDRMEQINSDSAPHIIVAEVHCGGFAIQSSGVSDQADSVGTLSHKNKHELTAVPALTLDMLSTTEQSCSKSRKGSKGDSLSKKEPMNITAVVDAISPILVDDTFGQPFALMELYQPESSPMYSAVAVLRGENALCMHAAILPGQSITLMGVVSRSWKVPVTFRQSSKKSDSPDDDNGNGIFFKSLYRRTPDRVILVEEANSLHLNDETNYEVLRLPSTVESLASIQGVVDSVNFYRHDDVYGKNTQHIMHFVTVKTLTQQHTFDDNHADSIPYDYDGNKIEPQRSLATINLLKYSFAPHVFLGLQPGAIIRAVNIHCIKCSDDTEKRYVACLRSTITIERCAGDRSDCSNVPWCTPSFMPFALLPHHRISDICLDPVNSVPMSQYIEEERLRMKVKPIIRELASVTQQIRILLAHHNNVGCPNNNARCRHKKTTPGLRDPYAEFFDHAHSDVLRLENQCGSFVNKICPAFSLRADASSTHSKMPNVARLDTLRDICTQDFVQKMATFCNCQSGRSRVSSGWTSSYHYYSSKVYVWGKVKFDGTNPEFRASGGVIDNSACTIPFSVALERNESKAVGNEKEDFLGWLQVKSVLVSCLCLGRGTVQGGSESADKKDSQQSVCCLPHAFLPSASTNFKEDNTLGHVFIFTVGSLIFMGSINFIVIPVHSKSTVSPAHKNLFFKENTLSIQKCLEQTGNEVNESSASIIGRLKRQRFQFRKVKLASDRCTQCFEGWTICLSNIIDHSQEDILSTSSILQTIDVHVSVPVGTTNSTKTESSLSQFMKNALQTALRDLVNSGSSSNAGGDGAGAVLRVSSDQLTMAAAFWHASERNKVQPVLSGGWESCNNRLLAENETSSTFQSVSVYVELPLTSRVISKLGYQRFRCNLEDLRSFTVLETFNISKTSSVSLSQFTYFGATTGKFLPGMVSRRLCRMKPFVSREVNAATSNVKGGNAVKNPYTALTTLTDDVPSATLADLHWEICSVLREQQPSRLNPSLLRRIHKPKVLSISFCRARVECTQCFEFLISTRSEDGKLRCPTGCRSAHYAVKWECSALIDDGTGQCKLFAEREAALLLLGSSLDVAAVEEGAWMCQNGVFFQPALPPSSYLRRSIKEASMEATKQNSRKMEDTEARAHPKDEPAIFYDFLTPLAKAEYLLQHHCRQWYQKHHHLKLDLFCRCKPLSTDATTVNRTEIQVAKSIDGFGLDFGTAQTASLPPLKLILEDICVSSQDNQDDRWTAWDMLREIQSSQALGMV</sequence>
<evidence type="ECO:0000313" key="3">
    <source>
        <dbReference type="Proteomes" id="UP001516023"/>
    </source>
</evidence>
<reference evidence="2 3" key="1">
    <citation type="journal article" date="2020" name="G3 (Bethesda)">
        <title>Improved Reference Genome for Cyclotella cryptica CCMP332, a Model for Cell Wall Morphogenesis, Salinity Adaptation, and Lipid Production in Diatoms (Bacillariophyta).</title>
        <authorList>
            <person name="Roberts W.R."/>
            <person name="Downey K.M."/>
            <person name="Ruck E.C."/>
            <person name="Traller J.C."/>
            <person name="Alverson A.J."/>
        </authorList>
    </citation>
    <scope>NUCLEOTIDE SEQUENCE [LARGE SCALE GENOMIC DNA]</scope>
    <source>
        <strain evidence="2 3">CCMP332</strain>
    </source>
</reference>
<name>A0ABD3NUX7_9STRA</name>
<evidence type="ECO:0000256" key="1">
    <source>
        <dbReference type="SAM" id="MobiDB-lite"/>
    </source>
</evidence>
<proteinExistence type="predicted"/>
<gene>
    <name evidence="2" type="ORF">HJC23_010890</name>
</gene>